<gene>
    <name evidence="1" type="ORF">GM418_20895</name>
</gene>
<sequence length="122" mass="13728">MKVMLAYCGLECSTCPIFLATLETDKSKQFEMRKTIAKECMELYNMQLQPEEITDCDGCNSDTGRIFAGCSNCNIKKCAQAKNLKSCACCPDFSCLKLEEMFALDPDAKIRLVKIHNSNKFN</sequence>
<dbReference type="EMBL" id="CP046401">
    <property type="protein sequence ID" value="QGY46036.1"/>
    <property type="molecule type" value="Genomic_DNA"/>
</dbReference>
<reference evidence="1 2" key="1">
    <citation type="submission" date="2019-11" db="EMBL/GenBank/DDBJ databases">
        <authorList>
            <person name="Zheng R.K."/>
            <person name="Sun C.M."/>
        </authorList>
    </citation>
    <scope>NUCLEOTIDE SEQUENCE [LARGE SCALE GENOMIC DNA]</scope>
    <source>
        <strain evidence="1 2">WC007</strain>
    </source>
</reference>
<keyword evidence="2" id="KW-1185">Reference proteome</keyword>
<dbReference type="Pfam" id="PF12675">
    <property type="entry name" value="DUF3795"/>
    <property type="match status" value="1"/>
</dbReference>
<dbReference type="KEGG" id="mcos:GM418_20895"/>
<evidence type="ECO:0000313" key="1">
    <source>
        <dbReference type="EMBL" id="QGY46036.1"/>
    </source>
</evidence>
<dbReference type="Proteomes" id="UP000428260">
    <property type="component" value="Chromosome"/>
</dbReference>
<name>A0A6I6JSP4_9BACT</name>
<protein>
    <submittedName>
        <fullName evidence="1">DUF3795 domain-containing protein</fullName>
    </submittedName>
</protein>
<accession>A0A6I6JSP4</accession>
<dbReference type="AlphaFoldDB" id="A0A6I6JSP4"/>
<organism evidence="1 2">
    <name type="scientific">Maribellus comscasis</name>
    <dbReference type="NCBI Taxonomy" id="2681766"/>
    <lineage>
        <taxon>Bacteria</taxon>
        <taxon>Pseudomonadati</taxon>
        <taxon>Bacteroidota</taxon>
        <taxon>Bacteroidia</taxon>
        <taxon>Marinilabiliales</taxon>
        <taxon>Prolixibacteraceae</taxon>
        <taxon>Maribellus</taxon>
    </lineage>
</organism>
<dbReference type="InterPro" id="IPR024227">
    <property type="entry name" value="DUF3795"/>
</dbReference>
<evidence type="ECO:0000313" key="2">
    <source>
        <dbReference type="Proteomes" id="UP000428260"/>
    </source>
</evidence>
<dbReference type="RefSeq" id="WP_158869174.1">
    <property type="nucleotide sequence ID" value="NZ_CP046401.1"/>
</dbReference>
<proteinExistence type="predicted"/>